<comment type="caution">
    <text evidence="2">The sequence shown here is derived from an EMBL/GenBank/DDBJ whole genome shotgun (WGS) entry which is preliminary data.</text>
</comment>
<keyword evidence="1" id="KW-0472">Membrane</keyword>
<keyword evidence="3" id="KW-1185">Reference proteome</keyword>
<feature type="transmembrane region" description="Helical" evidence="1">
    <location>
        <begin position="29"/>
        <end position="52"/>
    </location>
</feature>
<feature type="transmembrane region" description="Helical" evidence="1">
    <location>
        <begin position="189"/>
        <end position="209"/>
    </location>
</feature>
<feature type="transmembrane region" description="Helical" evidence="1">
    <location>
        <begin position="97"/>
        <end position="116"/>
    </location>
</feature>
<keyword evidence="1" id="KW-0812">Transmembrane</keyword>
<dbReference type="Proteomes" id="UP000813018">
    <property type="component" value="Unassembled WGS sequence"/>
</dbReference>
<evidence type="ECO:0000313" key="3">
    <source>
        <dbReference type="Proteomes" id="UP000813018"/>
    </source>
</evidence>
<sequence>MDTIRKFTPLSIYFALSKLKAENAPVDRVALLGTFLYTFTFAHIFIGIVFSFLNPELYYSYTEEDSYIEYFTAFILLATAVLCFYKAFSTSSKLPKLFLYSAAIVFFLGFGEEISWGQRIIGFETPDDLEQINAQKEFNFHNIHVDGVNLNKLIFGKVLYTCVFIYFLAFPILYRYKAWFKNLVDKVRLPIPTAIQSLIYFVSFFSILLIREGEKWELQEFALASFVFFAFLLPFNKYQESRSKQRYLEFNANNQVLEEHRV</sequence>
<feature type="transmembrane region" description="Helical" evidence="1">
    <location>
        <begin position="67"/>
        <end position="85"/>
    </location>
</feature>
<feature type="transmembrane region" description="Helical" evidence="1">
    <location>
        <begin position="221"/>
        <end position="238"/>
    </location>
</feature>
<protein>
    <submittedName>
        <fullName evidence="2">Uncharacterized protein</fullName>
    </submittedName>
</protein>
<feature type="transmembrane region" description="Helical" evidence="1">
    <location>
        <begin position="158"/>
        <end position="177"/>
    </location>
</feature>
<name>A0ABS7CPK0_9BACT</name>
<organism evidence="2 3">
    <name type="scientific">Pontibacter aydingkolensis</name>
    <dbReference type="NCBI Taxonomy" id="1911536"/>
    <lineage>
        <taxon>Bacteria</taxon>
        <taxon>Pseudomonadati</taxon>
        <taxon>Bacteroidota</taxon>
        <taxon>Cytophagia</taxon>
        <taxon>Cytophagales</taxon>
        <taxon>Hymenobacteraceae</taxon>
        <taxon>Pontibacter</taxon>
    </lineage>
</organism>
<reference evidence="2 3" key="1">
    <citation type="journal article" date="2016" name="Int. J. Syst. Evol. Microbiol.">
        <title>Pontibacter aydingkolensis sp. nov., isolated from soil of a salt lake.</title>
        <authorList>
            <person name="Osman G."/>
            <person name="Zhang T."/>
            <person name="Lou K."/>
            <person name="Gao Y."/>
            <person name="Chang W."/>
            <person name="Lin Q."/>
            <person name="Yang H.M."/>
            <person name="Huo X.D."/>
            <person name="Wang N."/>
        </authorList>
    </citation>
    <scope>NUCLEOTIDE SEQUENCE [LARGE SCALE GENOMIC DNA]</scope>
    <source>
        <strain evidence="2 3">KACC 19255</strain>
    </source>
</reference>
<gene>
    <name evidence="2" type="ORF">K0O23_00935</name>
</gene>
<evidence type="ECO:0000256" key="1">
    <source>
        <dbReference type="SAM" id="Phobius"/>
    </source>
</evidence>
<accession>A0ABS7CPK0</accession>
<keyword evidence="1" id="KW-1133">Transmembrane helix</keyword>
<evidence type="ECO:0000313" key="2">
    <source>
        <dbReference type="EMBL" id="MBW7465616.1"/>
    </source>
</evidence>
<dbReference type="RefSeq" id="WP_219875502.1">
    <property type="nucleotide sequence ID" value="NZ_JAHYXK010000001.1"/>
</dbReference>
<proteinExistence type="predicted"/>
<dbReference type="EMBL" id="JAHYXK010000001">
    <property type="protein sequence ID" value="MBW7465616.1"/>
    <property type="molecule type" value="Genomic_DNA"/>
</dbReference>